<evidence type="ECO:0000313" key="9">
    <source>
        <dbReference type="EMBL" id="OOF92852.1"/>
    </source>
</evidence>
<dbReference type="InterPro" id="IPR000399">
    <property type="entry name" value="TPP-bd_CS"/>
</dbReference>
<reference evidence="10" key="1">
    <citation type="journal article" date="2017" name="Genome Biol.">
        <title>Comparative genomics reveals high biological diversity and specific adaptations in the industrially and medically important fungal genus Aspergillus.</title>
        <authorList>
            <person name="de Vries R.P."/>
            <person name="Riley R."/>
            <person name="Wiebenga A."/>
            <person name="Aguilar-Osorio G."/>
            <person name="Amillis S."/>
            <person name="Uchima C.A."/>
            <person name="Anderluh G."/>
            <person name="Asadollahi M."/>
            <person name="Askin M."/>
            <person name="Barry K."/>
            <person name="Battaglia E."/>
            <person name="Bayram O."/>
            <person name="Benocci T."/>
            <person name="Braus-Stromeyer S.A."/>
            <person name="Caldana C."/>
            <person name="Canovas D."/>
            <person name="Cerqueira G.C."/>
            <person name="Chen F."/>
            <person name="Chen W."/>
            <person name="Choi C."/>
            <person name="Clum A."/>
            <person name="Dos Santos R.A."/>
            <person name="Damasio A.R."/>
            <person name="Diallinas G."/>
            <person name="Emri T."/>
            <person name="Fekete E."/>
            <person name="Flipphi M."/>
            <person name="Freyberg S."/>
            <person name="Gallo A."/>
            <person name="Gournas C."/>
            <person name="Habgood R."/>
            <person name="Hainaut M."/>
            <person name="Harispe M.L."/>
            <person name="Henrissat B."/>
            <person name="Hilden K.S."/>
            <person name="Hope R."/>
            <person name="Hossain A."/>
            <person name="Karabika E."/>
            <person name="Karaffa L."/>
            <person name="Karanyi Z."/>
            <person name="Krasevec N."/>
            <person name="Kuo A."/>
            <person name="Kusch H."/>
            <person name="LaButti K."/>
            <person name="Lagendijk E.L."/>
            <person name="Lapidus A."/>
            <person name="Levasseur A."/>
            <person name="Lindquist E."/>
            <person name="Lipzen A."/>
            <person name="Logrieco A.F."/>
            <person name="MacCabe A."/>
            <person name="Maekelae M.R."/>
            <person name="Malavazi I."/>
            <person name="Melin P."/>
            <person name="Meyer V."/>
            <person name="Mielnichuk N."/>
            <person name="Miskei M."/>
            <person name="Molnar A.P."/>
            <person name="Mule G."/>
            <person name="Ngan C.Y."/>
            <person name="Orejas M."/>
            <person name="Orosz E."/>
            <person name="Ouedraogo J.P."/>
            <person name="Overkamp K.M."/>
            <person name="Park H.-S."/>
            <person name="Perrone G."/>
            <person name="Piumi F."/>
            <person name="Punt P.J."/>
            <person name="Ram A.F."/>
            <person name="Ramon A."/>
            <person name="Rauscher S."/>
            <person name="Record E."/>
            <person name="Riano-Pachon D.M."/>
            <person name="Robert V."/>
            <person name="Roehrig J."/>
            <person name="Ruller R."/>
            <person name="Salamov A."/>
            <person name="Salih N.S."/>
            <person name="Samson R.A."/>
            <person name="Sandor E."/>
            <person name="Sanguinetti M."/>
            <person name="Schuetze T."/>
            <person name="Sepcic K."/>
            <person name="Shelest E."/>
            <person name="Sherlock G."/>
            <person name="Sophianopoulou V."/>
            <person name="Squina F.M."/>
            <person name="Sun H."/>
            <person name="Susca A."/>
            <person name="Todd R.B."/>
            <person name="Tsang A."/>
            <person name="Unkles S.E."/>
            <person name="van de Wiele N."/>
            <person name="van Rossen-Uffink D."/>
            <person name="Oliveira J.V."/>
            <person name="Vesth T.C."/>
            <person name="Visser J."/>
            <person name="Yu J.-H."/>
            <person name="Zhou M."/>
            <person name="Andersen M.R."/>
            <person name="Archer D.B."/>
            <person name="Baker S.E."/>
            <person name="Benoit I."/>
            <person name="Brakhage A.A."/>
            <person name="Braus G.H."/>
            <person name="Fischer R."/>
            <person name="Frisvad J.C."/>
            <person name="Goldman G.H."/>
            <person name="Houbraken J."/>
            <person name="Oakley B."/>
            <person name="Pocsi I."/>
            <person name="Scazzocchio C."/>
            <person name="Seiboth B."/>
            <person name="vanKuyk P.A."/>
            <person name="Wortman J."/>
            <person name="Dyer P.S."/>
            <person name="Grigoriev I.V."/>
        </authorList>
    </citation>
    <scope>NUCLEOTIDE SEQUENCE [LARGE SCALE GENOMIC DNA]</scope>
    <source>
        <strain evidence="10">ITEM 5010</strain>
    </source>
</reference>
<dbReference type="InterPro" id="IPR045229">
    <property type="entry name" value="TPP_enz"/>
</dbReference>
<proteinExistence type="inferred from homology"/>
<feature type="domain" description="Thiamine pyrophosphate enzyme TPP-binding" evidence="7">
    <location>
        <begin position="266"/>
        <end position="421"/>
    </location>
</feature>
<dbReference type="SUPFAM" id="SSF52518">
    <property type="entry name" value="Thiamin diphosphate-binding fold (THDP-binding)"/>
    <property type="match status" value="2"/>
</dbReference>
<dbReference type="GO" id="GO:0003984">
    <property type="term" value="F:acetolactate synthase activity"/>
    <property type="evidence" value="ECO:0007669"/>
    <property type="project" value="TreeGrafter"/>
</dbReference>
<evidence type="ECO:0000256" key="3">
    <source>
        <dbReference type="ARBA" id="ARBA00023052"/>
    </source>
</evidence>
<dbReference type="GO" id="GO:0050660">
    <property type="term" value="F:flavin adenine dinucleotide binding"/>
    <property type="evidence" value="ECO:0007669"/>
    <property type="project" value="TreeGrafter"/>
</dbReference>
<accession>A0A1R3REE5</accession>
<dbReference type="SUPFAM" id="SSF52467">
    <property type="entry name" value="DHS-like NAD/FAD-binding domain"/>
    <property type="match status" value="1"/>
</dbReference>
<comment type="cofactor">
    <cofactor evidence="1">
        <name>thiamine diphosphate</name>
        <dbReference type="ChEBI" id="CHEBI:58937"/>
    </cofactor>
</comment>
<dbReference type="Gene3D" id="3.40.50.1220">
    <property type="entry name" value="TPP-binding domain"/>
    <property type="match status" value="1"/>
</dbReference>
<evidence type="ECO:0000313" key="10">
    <source>
        <dbReference type="Proteomes" id="UP000188318"/>
    </source>
</evidence>
<comment type="similarity">
    <text evidence="2 4">Belongs to the TPP enzyme family.</text>
</comment>
<evidence type="ECO:0000259" key="8">
    <source>
        <dbReference type="Pfam" id="PF02776"/>
    </source>
</evidence>
<evidence type="ECO:0000256" key="2">
    <source>
        <dbReference type="ARBA" id="ARBA00007812"/>
    </source>
</evidence>
<dbReference type="EMBL" id="KV907506">
    <property type="protein sequence ID" value="OOF92852.1"/>
    <property type="molecule type" value="Genomic_DNA"/>
</dbReference>
<dbReference type="CDD" id="cd07035">
    <property type="entry name" value="TPP_PYR_POX_like"/>
    <property type="match status" value="1"/>
</dbReference>
<feature type="domain" description="Thiamine pyrophosphate enzyme central" evidence="6">
    <location>
        <begin position="138"/>
        <end position="233"/>
    </location>
</feature>
<dbReference type="OMA" id="TIKHRTI"/>
<dbReference type="Proteomes" id="UP000188318">
    <property type="component" value="Unassembled WGS sequence"/>
</dbReference>
<dbReference type="PANTHER" id="PTHR18968">
    <property type="entry name" value="THIAMINE PYROPHOSPHATE ENZYMES"/>
    <property type="match status" value="1"/>
</dbReference>
<dbReference type="InterPro" id="IPR012001">
    <property type="entry name" value="Thiamin_PyroP_enz_TPP-bd_dom"/>
</dbReference>
<evidence type="ECO:0000256" key="1">
    <source>
        <dbReference type="ARBA" id="ARBA00001964"/>
    </source>
</evidence>
<dbReference type="InterPro" id="IPR012000">
    <property type="entry name" value="Thiamin_PyroP_enz_cen_dom"/>
</dbReference>
<dbReference type="Pfam" id="PF00205">
    <property type="entry name" value="TPP_enzyme_M"/>
    <property type="match status" value="1"/>
</dbReference>
<dbReference type="PANTHER" id="PTHR18968:SF13">
    <property type="entry name" value="ACETOLACTATE SYNTHASE CATALYTIC SUBUNIT, MITOCHONDRIAL"/>
    <property type="match status" value="1"/>
</dbReference>
<evidence type="ECO:0000259" key="7">
    <source>
        <dbReference type="Pfam" id="PF02775"/>
    </source>
</evidence>
<keyword evidence="3 4" id="KW-0786">Thiamine pyrophosphate</keyword>
<dbReference type="PROSITE" id="PS00187">
    <property type="entry name" value="TPP_ENZYMES"/>
    <property type="match status" value="1"/>
</dbReference>
<dbReference type="Pfam" id="PF02776">
    <property type="entry name" value="TPP_enzyme_N"/>
    <property type="match status" value="1"/>
</dbReference>
<dbReference type="GO" id="GO:0030976">
    <property type="term" value="F:thiamine pyrophosphate binding"/>
    <property type="evidence" value="ECO:0007669"/>
    <property type="project" value="InterPro"/>
</dbReference>
<dbReference type="GO" id="GO:0000287">
    <property type="term" value="F:magnesium ion binding"/>
    <property type="evidence" value="ECO:0007669"/>
    <property type="project" value="InterPro"/>
</dbReference>
<dbReference type="InterPro" id="IPR029061">
    <property type="entry name" value="THDP-binding"/>
</dbReference>
<dbReference type="Gene3D" id="3.40.50.970">
    <property type="match status" value="2"/>
</dbReference>
<dbReference type="OrthoDB" id="16262at2759"/>
<evidence type="ECO:0000256" key="4">
    <source>
        <dbReference type="RuleBase" id="RU362132"/>
    </source>
</evidence>
<dbReference type="STRING" id="602072.A0A1R3REE5"/>
<keyword evidence="10" id="KW-1185">Reference proteome</keyword>
<protein>
    <submittedName>
        <fullName evidence="9">Uncharacterized protein</fullName>
    </submittedName>
</protein>
<dbReference type="AlphaFoldDB" id="A0A1R3REE5"/>
<feature type="region of interest" description="Disordered" evidence="5">
    <location>
        <begin position="113"/>
        <end position="133"/>
    </location>
</feature>
<evidence type="ECO:0000259" key="6">
    <source>
        <dbReference type="Pfam" id="PF00205"/>
    </source>
</evidence>
<evidence type="ECO:0000256" key="5">
    <source>
        <dbReference type="SAM" id="MobiDB-lite"/>
    </source>
</evidence>
<dbReference type="VEuPathDB" id="FungiDB:ASPCADRAFT_399117"/>
<name>A0A1R3REE5_ASPC5</name>
<feature type="domain" description="Thiamine pyrophosphate enzyme N-terminal TPP-binding" evidence="8">
    <location>
        <begin position="37"/>
        <end position="90"/>
    </location>
</feature>
<dbReference type="GO" id="GO:0009097">
    <property type="term" value="P:isoleucine biosynthetic process"/>
    <property type="evidence" value="ECO:0007669"/>
    <property type="project" value="TreeGrafter"/>
</dbReference>
<organism evidence="9 10">
    <name type="scientific">Aspergillus carbonarius (strain ITEM 5010)</name>
    <dbReference type="NCBI Taxonomy" id="602072"/>
    <lineage>
        <taxon>Eukaryota</taxon>
        <taxon>Fungi</taxon>
        <taxon>Dikarya</taxon>
        <taxon>Ascomycota</taxon>
        <taxon>Pezizomycotina</taxon>
        <taxon>Eurotiomycetes</taxon>
        <taxon>Eurotiomycetidae</taxon>
        <taxon>Eurotiales</taxon>
        <taxon>Aspergillaceae</taxon>
        <taxon>Aspergillus</taxon>
        <taxon>Aspergillus subgen. Circumdati</taxon>
    </lineage>
</organism>
<dbReference type="InterPro" id="IPR011766">
    <property type="entry name" value="TPP_enzyme_TPP-bd"/>
</dbReference>
<dbReference type="Pfam" id="PF02775">
    <property type="entry name" value="TPP_enzyme_C"/>
    <property type="match status" value="1"/>
</dbReference>
<dbReference type="GO" id="GO:0009099">
    <property type="term" value="P:L-valine biosynthetic process"/>
    <property type="evidence" value="ECO:0007669"/>
    <property type="project" value="TreeGrafter"/>
</dbReference>
<gene>
    <name evidence="9" type="ORF">ASPCADRAFT_399117</name>
</gene>
<sequence>MERKDLLNHTGGDILRELLLAHDVDHISLPLFNCLSTPGIVLVTSGPGTSNTVTPMLDGLLNGTPIIVICGQVATSVQGTQAFQEIDVLALARPCTKWCACVVFDTAALHQPSYVPDPHRDTTDSDTSNPTASLDDRIAHVADLINQAHQPIICAGHGVIHSQHGPALLAQLSQRSHIPVTTTLLGLGSFDSTLPEALHMVGTHGTPYANLATQSADLILALGARLDEPLSPSPSPSTPITAPQTITTLASLTSNPTTTTTTLTTGVGHHQMHLARHYPFSASPGTLITSGSLGTMGFGLPAAIGAQLARPTHTVIDIDGDASLCMTLSELLTAHHAHIPIKILILNNNGQGMVRQMEGVSQDATTMEWCTRQGNPDFVALAKSMGVQGRRCTRGEKLNEDIEWLVGENGGKCKGPAVLEVMSEDGEGGLKPMVELGRGLGRLAF</sequence>
<dbReference type="GO" id="GO:0005739">
    <property type="term" value="C:mitochondrion"/>
    <property type="evidence" value="ECO:0007669"/>
    <property type="project" value="TreeGrafter"/>
</dbReference>
<dbReference type="InterPro" id="IPR029035">
    <property type="entry name" value="DHS-like_NAD/FAD-binding_dom"/>
</dbReference>
<dbReference type="GO" id="GO:0005948">
    <property type="term" value="C:acetolactate synthase complex"/>
    <property type="evidence" value="ECO:0007669"/>
    <property type="project" value="TreeGrafter"/>
</dbReference>